<dbReference type="Gene3D" id="1.20.1280.50">
    <property type="match status" value="1"/>
</dbReference>
<organism evidence="3 4">
    <name type="scientific">Nepenthes gracilis</name>
    <name type="common">Slender pitcher plant</name>
    <dbReference type="NCBI Taxonomy" id="150966"/>
    <lineage>
        <taxon>Eukaryota</taxon>
        <taxon>Viridiplantae</taxon>
        <taxon>Streptophyta</taxon>
        <taxon>Embryophyta</taxon>
        <taxon>Tracheophyta</taxon>
        <taxon>Spermatophyta</taxon>
        <taxon>Magnoliopsida</taxon>
        <taxon>eudicotyledons</taxon>
        <taxon>Gunneridae</taxon>
        <taxon>Pentapetalae</taxon>
        <taxon>Caryophyllales</taxon>
        <taxon>Nepenthaceae</taxon>
        <taxon>Nepenthes</taxon>
    </lineage>
</organism>
<name>A0AAD3T8K7_NEPGR</name>
<dbReference type="InterPro" id="IPR050354">
    <property type="entry name" value="F-box/kelch-repeat_ARATH"/>
</dbReference>
<dbReference type="SMART" id="SM00256">
    <property type="entry name" value="FBOX"/>
    <property type="match status" value="1"/>
</dbReference>
<feature type="compositionally biased region" description="Low complexity" evidence="1">
    <location>
        <begin position="9"/>
        <end position="22"/>
    </location>
</feature>
<comment type="caution">
    <text evidence="3">The sequence shown here is derived from an EMBL/GenBank/DDBJ whole genome shotgun (WGS) entry which is preliminary data.</text>
</comment>
<keyword evidence="4" id="KW-1185">Reference proteome</keyword>
<dbReference type="Gene3D" id="2.120.10.80">
    <property type="entry name" value="Kelch-type beta propeller"/>
    <property type="match status" value="1"/>
</dbReference>
<dbReference type="Pfam" id="PF25210">
    <property type="entry name" value="Kelch_FKB95"/>
    <property type="match status" value="1"/>
</dbReference>
<dbReference type="EMBL" id="BSYO01000027">
    <property type="protein sequence ID" value="GMH23991.1"/>
    <property type="molecule type" value="Genomic_DNA"/>
</dbReference>
<dbReference type="PANTHER" id="PTHR24414:SF23">
    <property type="entry name" value="F-BOX_KELCH-REPEAT PROTEIN SKIP6"/>
    <property type="match status" value="1"/>
</dbReference>
<evidence type="ECO:0000256" key="1">
    <source>
        <dbReference type="SAM" id="MobiDB-lite"/>
    </source>
</evidence>
<dbReference type="InterPro" id="IPR036047">
    <property type="entry name" value="F-box-like_dom_sf"/>
</dbReference>
<dbReference type="InterPro" id="IPR001810">
    <property type="entry name" value="F-box_dom"/>
</dbReference>
<gene>
    <name evidence="3" type="ORF">Nepgr_025834</name>
</gene>
<sequence length="389" mass="42571">MSAPPPTMTDHSSAAASAPTDTTDYHSQPLFPNLPNDVALQCLARVPRSHHPSLSLVCKSWRSIIRSPLLYSTRRSLNSTESFLYLNVRLLNPNSKDATPSFKWFVLDVSTATNNINHQNPNPEFLISVLQAPRQAIGASIVALGPKVYVIGGSIDRNPTSDVWILNTESNEWEMGPKMQVGREFSAAGVVNGKIYVIGGCVVNSRARSMNWAEVFDPITSLWSAVPSPTVLRDGLMHASAVVDGRIYGMADRGGVVFDPSLEEWNPVSKRLDLGWRGRAAVVAGILYSYDFLGKIKGFDVVEDVWKELRGVEKDLPKFLSGATMTSIGGRLLVLWEGKGKGKEIEVLCAAIEIKKDDGGELWGSIIWSDVILRVPMRSSIVHCLTVAV</sequence>
<dbReference type="InterPro" id="IPR015915">
    <property type="entry name" value="Kelch-typ_b-propeller"/>
</dbReference>
<dbReference type="PANTHER" id="PTHR24414">
    <property type="entry name" value="F-BOX/KELCH-REPEAT PROTEIN SKIP4"/>
    <property type="match status" value="1"/>
</dbReference>
<dbReference type="SUPFAM" id="SSF81383">
    <property type="entry name" value="F-box domain"/>
    <property type="match status" value="1"/>
</dbReference>
<dbReference type="InterPro" id="IPR057499">
    <property type="entry name" value="Kelch_FKB95"/>
</dbReference>
<dbReference type="CDD" id="cd22152">
    <property type="entry name" value="F-box_AtAFR-like"/>
    <property type="match status" value="1"/>
</dbReference>
<dbReference type="SUPFAM" id="SSF117281">
    <property type="entry name" value="Kelch motif"/>
    <property type="match status" value="1"/>
</dbReference>
<feature type="region of interest" description="Disordered" evidence="1">
    <location>
        <begin position="1"/>
        <end position="28"/>
    </location>
</feature>
<accession>A0AAD3T8K7</accession>
<feature type="domain" description="F-box" evidence="2">
    <location>
        <begin position="34"/>
        <end position="74"/>
    </location>
</feature>
<dbReference type="Proteomes" id="UP001279734">
    <property type="component" value="Unassembled WGS sequence"/>
</dbReference>
<dbReference type="InterPro" id="IPR006652">
    <property type="entry name" value="Kelch_1"/>
</dbReference>
<evidence type="ECO:0000259" key="2">
    <source>
        <dbReference type="SMART" id="SM00256"/>
    </source>
</evidence>
<protein>
    <recommendedName>
        <fullName evidence="2">F-box domain-containing protein</fullName>
    </recommendedName>
</protein>
<dbReference type="AlphaFoldDB" id="A0AAD3T8K7"/>
<evidence type="ECO:0000313" key="3">
    <source>
        <dbReference type="EMBL" id="GMH23991.1"/>
    </source>
</evidence>
<dbReference type="SMART" id="SM00612">
    <property type="entry name" value="Kelch"/>
    <property type="match status" value="2"/>
</dbReference>
<reference evidence="3" key="1">
    <citation type="submission" date="2023-05" db="EMBL/GenBank/DDBJ databases">
        <title>Nepenthes gracilis genome sequencing.</title>
        <authorList>
            <person name="Fukushima K."/>
        </authorList>
    </citation>
    <scope>NUCLEOTIDE SEQUENCE</scope>
    <source>
        <strain evidence="3">SING2019-196</strain>
    </source>
</reference>
<evidence type="ECO:0000313" key="4">
    <source>
        <dbReference type="Proteomes" id="UP001279734"/>
    </source>
</evidence>
<proteinExistence type="predicted"/>
<dbReference type="Pfam" id="PF00646">
    <property type="entry name" value="F-box"/>
    <property type="match status" value="1"/>
</dbReference>